<keyword evidence="7" id="KW-1185">Reference proteome</keyword>
<evidence type="ECO:0000313" key="6">
    <source>
        <dbReference type="EMBL" id="KAK7851936.1"/>
    </source>
</evidence>
<keyword evidence="1" id="KW-0028">Amino-acid biosynthesis</keyword>
<sequence length="823" mass="90796">MCGIALIISGTRIDLSSLLLDSVPSASSTSIDDQLVFSIDDLKAALGRRGPDSLGSKKVFLYSKTSSSIEEREIVSFTGGEEAKERDESCSQHVEEKNDCCFDTHGQTREVENGFSMSNVVAELHFIGATLQLRGINPIVQPLMDTYGNIFVYNGEIFGGINIDSDSNDTEILMQALGNCCSCNSHLHKRTSYCLEKGKSSVPEVLSTIKGPWAVIYWQESSRTLWFGRDAFGRRSLLVHWPTLEDHRFLLSSVSPFSSTEESSGFEAENEINNHNFWEELTCGIYSISFDAPKLDGCLVGEVRKHEWTNSMLKELIVWERTSVEPKPEDLYSSHGKILMEQHDVHSACSNILPSKSGPIQASISGTAETVLFALRESVMRRTSLHRIFKAVTCDIRQEVLTPVAVLFSGGLDSMILSALLDECLDPSYEIDLLNVSFDGQSAPDRISAKAGVMELRRIAPLRRWKLVEIDADLSTLDLETKHVMSLINPANTYMSLISYLILLDLNIGIALWLAARGSGWVYEGNNNNCDEDLQCNECVKYKSQARIVLVGSGADEQCAGYANHDQMMRQKRVAQLLGLYEAAVLPKRAIQFGSRIARESNRKNFGSNHAANQASAGSATSLVRAVVQECGAHLIIISPHSVHRAHAGESEKVLREAFSEASSHAMLGKPSVIFIDDIDALCPRCDFRREQDVRVASQLFTLMDSSKPSSNSAPQVVIVASTNRVDAIDPALRRSGRFDAEVEVTTPTEERLRILKKKLWQAVEWPIKHSAAFSRLGISPVRGILLHGPPGCSKTTLAKAATHAAQASFFSLRFELFACPNN</sequence>
<comment type="caution">
    <text evidence="6">The sequence shown here is derived from an EMBL/GenBank/DDBJ whole genome shotgun (WGS) entry which is preliminary data.</text>
</comment>
<gene>
    <name evidence="6" type="primary">CDC48B_0</name>
    <name evidence="6" type="ORF">CFP56_040540</name>
</gene>
<dbReference type="GO" id="GO:0016887">
    <property type="term" value="F:ATP hydrolysis activity"/>
    <property type="evidence" value="ECO:0007669"/>
    <property type="project" value="InterPro"/>
</dbReference>
<feature type="domain" description="ATPase AAA-type core" evidence="4">
    <location>
        <begin position="785"/>
        <end position="814"/>
    </location>
</feature>
<evidence type="ECO:0000313" key="7">
    <source>
        <dbReference type="Proteomes" id="UP000237347"/>
    </source>
</evidence>
<proteinExistence type="predicted"/>
<dbReference type="SUPFAM" id="SSF52402">
    <property type="entry name" value="Adenine nucleotide alpha hydrolases-like"/>
    <property type="match status" value="1"/>
</dbReference>
<dbReference type="Gene3D" id="3.60.20.10">
    <property type="entry name" value="Glutamine Phosphoribosylpyrophosphate, subunit 1, domain 1"/>
    <property type="match status" value="1"/>
</dbReference>
<dbReference type="PANTHER" id="PTHR45937">
    <property type="entry name" value="ASPARAGINE SYNTHETASE DOMAIN-CONTAINING PROTEIN 1"/>
    <property type="match status" value="1"/>
</dbReference>
<dbReference type="SUPFAM" id="SSF52540">
    <property type="entry name" value="P-loop containing nucleoside triphosphate hydrolases"/>
    <property type="match status" value="2"/>
</dbReference>
<keyword evidence="3" id="KW-0315">Glutamine amidotransferase</keyword>
<dbReference type="Gene3D" id="3.40.50.300">
    <property type="entry name" value="P-loop containing nucleotide triphosphate hydrolases"/>
    <property type="match status" value="2"/>
</dbReference>
<reference evidence="6 7" key="1">
    <citation type="journal article" date="2018" name="Sci. Data">
        <title>The draft genome sequence of cork oak.</title>
        <authorList>
            <person name="Ramos A.M."/>
            <person name="Usie A."/>
            <person name="Barbosa P."/>
            <person name="Barros P.M."/>
            <person name="Capote T."/>
            <person name="Chaves I."/>
            <person name="Simoes F."/>
            <person name="Abreu I."/>
            <person name="Carrasquinho I."/>
            <person name="Faro C."/>
            <person name="Guimaraes J.B."/>
            <person name="Mendonca D."/>
            <person name="Nobrega F."/>
            <person name="Rodrigues L."/>
            <person name="Saibo N.J.M."/>
            <person name="Varela M.C."/>
            <person name="Egas C."/>
            <person name="Matos J."/>
            <person name="Miguel C.M."/>
            <person name="Oliveira M.M."/>
            <person name="Ricardo C.P."/>
            <person name="Goncalves S."/>
        </authorList>
    </citation>
    <scope>NUCLEOTIDE SEQUENCE [LARGE SCALE GENOMIC DNA]</scope>
    <source>
        <strain evidence="7">cv. HL8</strain>
    </source>
</reference>
<evidence type="ECO:0000256" key="3">
    <source>
        <dbReference type="ARBA" id="ARBA00022962"/>
    </source>
</evidence>
<evidence type="ECO:0000259" key="5">
    <source>
        <dbReference type="Pfam" id="PF13537"/>
    </source>
</evidence>
<dbReference type="SUPFAM" id="SSF56235">
    <property type="entry name" value="N-terminal nucleophile aminohydrolases (Ntn hydrolases)"/>
    <property type="match status" value="1"/>
</dbReference>
<keyword evidence="2" id="KW-0061">Asparagine biosynthesis</keyword>
<protein>
    <submittedName>
        <fullName evidence="6">Cell division control protein 48 like protein b</fullName>
    </submittedName>
</protein>
<dbReference type="PANTHER" id="PTHR45937:SF1">
    <property type="entry name" value="ASPARAGINE SYNTHETASE DOMAIN-CONTAINING PROTEIN 1"/>
    <property type="match status" value="1"/>
</dbReference>
<keyword evidence="6" id="KW-0132">Cell division</keyword>
<dbReference type="InterPro" id="IPR014729">
    <property type="entry name" value="Rossmann-like_a/b/a_fold"/>
</dbReference>
<dbReference type="GO" id="GO:0005524">
    <property type="term" value="F:ATP binding"/>
    <property type="evidence" value="ECO:0007669"/>
    <property type="project" value="InterPro"/>
</dbReference>
<dbReference type="Pfam" id="PF00004">
    <property type="entry name" value="AAA"/>
    <property type="match status" value="2"/>
</dbReference>
<dbReference type="Proteomes" id="UP000237347">
    <property type="component" value="Unassembled WGS sequence"/>
</dbReference>
<dbReference type="Gene3D" id="3.40.50.620">
    <property type="entry name" value="HUPs"/>
    <property type="match status" value="1"/>
</dbReference>
<keyword evidence="6" id="KW-0131">Cell cycle</keyword>
<dbReference type="EMBL" id="PKMF04000081">
    <property type="protein sequence ID" value="KAK7851936.1"/>
    <property type="molecule type" value="Genomic_DNA"/>
</dbReference>
<dbReference type="InterPro" id="IPR017932">
    <property type="entry name" value="GATase_2_dom"/>
</dbReference>
<evidence type="ECO:0000259" key="4">
    <source>
        <dbReference type="Pfam" id="PF00004"/>
    </source>
</evidence>
<evidence type="ECO:0000256" key="1">
    <source>
        <dbReference type="ARBA" id="ARBA00022605"/>
    </source>
</evidence>
<feature type="domain" description="Glutamine amidotransferase type-2" evidence="5">
    <location>
        <begin position="141"/>
        <end position="253"/>
    </location>
</feature>
<dbReference type="InterPro" id="IPR029055">
    <property type="entry name" value="Ntn_hydrolases_N"/>
</dbReference>
<dbReference type="CDD" id="cd01991">
    <property type="entry name" value="Asn_synthase_B_C"/>
    <property type="match status" value="1"/>
</dbReference>
<dbReference type="GO" id="GO:0006529">
    <property type="term" value="P:asparagine biosynthetic process"/>
    <property type="evidence" value="ECO:0007669"/>
    <property type="project" value="UniProtKB-KW"/>
</dbReference>
<dbReference type="Pfam" id="PF13537">
    <property type="entry name" value="GATase_7"/>
    <property type="match status" value="1"/>
</dbReference>
<dbReference type="AlphaFoldDB" id="A0AAW0LM07"/>
<evidence type="ECO:0000256" key="2">
    <source>
        <dbReference type="ARBA" id="ARBA00022888"/>
    </source>
</evidence>
<dbReference type="InterPro" id="IPR051857">
    <property type="entry name" value="Asn_synthetase_domain"/>
</dbReference>
<dbReference type="InterPro" id="IPR027417">
    <property type="entry name" value="P-loop_NTPase"/>
</dbReference>
<dbReference type="InterPro" id="IPR001962">
    <property type="entry name" value="Asn_synthase"/>
</dbReference>
<dbReference type="InterPro" id="IPR003959">
    <property type="entry name" value="ATPase_AAA_core"/>
</dbReference>
<dbReference type="GO" id="GO:0051301">
    <property type="term" value="P:cell division"/>
    <property type="evidence" value="ECO:0007669"/>
    <property type="project" value="UniProtKB-KW"/>
</dbReference>
<accession>A0AAW0LM07</accession>
<feature type="domain" description="ATPase AAA-type core" evidence="4">
    <location>
        <begin position="621"/>
        <end position="745"/>
    </location>
</feature>
<organism evidence="6 7">
    <name type="scientific">Quercus suber</name>
    <name type="common">Cork oak</name>
    <dbReference type="NCBI Taxonomy" id="58331"/>
    <lineage>
        <taxon>Eukaryota</taxon>
        <taxon>Viridiplantae</taxon>
        <taxon>Streptophyta</taxon>
        <taxon>Embryophyta</taxon>
        <taxon>Tracheophyta</taxon>
        <taxon>Spermatophyta</taxon>
        <taxon>Magnoliopsida</taxon>
        <taxon>eudicotyledons</taxon>
        <taxon>Gunneridae</taxon>
        <taxon>Pentapetalae</taxon>
        <taxon>rosids</taxon>
        <taxon>fabids</taxon>
        <taxon>Fagales</taxon>
        <taxon>Fagaceae</taxon>
        <taxon>Quercus</taxon>
    </lineage>
</organism>
<name>A0AAW0LM07_QUESU</name>
<dbReference type="GO" id="GO:0004066">
    <property type="term" value="F:asparagine synthase (glutamine-hydrolyzing) activity"/>
    <property type="evidence" value="ECO:0007669"/>
    <property type="project" value="InterPro"/>
</dbReference>